<dbReference type="SUPFAM" id="SSF51679">
    <property type="entry name" value="Bacterial luciferase-like"/>
    <property type="match status" value="1"/>
</dbReference>
<gene>
    <name evidence="2" type="ORF">OK18_07955</name>
</gene>
<dbReference type="OrthoDB" id="9780518at2"/>
<dbReference type="PANTHER" id="PTHR30137:SF6">
    <property type="entry name" value="LUCIFERASE-LIKE MONOOXYGENASE"/>
    <property type="match status" value="1"/>
</dbReference>
<dbReference type="Gene3D" id="3.20.20.30">
    <property type="entry name" value="Luciferase-like domain"/>
    <property type="match status" value="1"/>
</dbReference>
<sequence length="308" mass="35569">MNKLKLGILEFGNINSEFSSLGKISDILDLTVEADRLGFSKYWFSEHHNYINDDPWSNPLVLLPIVLNNTENINVGLAGILLNFYSSYETAMHFKLLSNLFPDRVDLGIANGNPPIKIKKMLTDNESYSLDRENTIPRKINEFYEMFHNEHNFSESNKVVIPPYQGEIPNVYFLSSSFDNIDTAIRYKLHFSMSIFHSVKEYDNTKQLILQKREEYFDKNGFYPNINVAFTGACAETIIKAETIAKNSKIDLVNAVVGTPQHFHERLLEMKEYFGVNEFIFRDVALESEDRLNTLNLLSDIFQLKKQP</sequence>
<accession>A0A0G3M139</accession>
<dbReference type="Pfam" id="PF00296">
    <property type="entry name" value="Bac_luciferase"/>
    <property type="match status" value="1"/>
</dbReference>
<dbReference type="InterPro" id="IPR011251">
    <property type="entry name" value="Luciferase-like_dom"/>
</dbReference>
<dbReference type="EMBL" id="CP009928">
    <property type="protein sequence ID" value="AKK72569.1"/>
    <property type="molecule type" value="Genomic_DNA"/>
</dbReference>
<dbReference type="InterPro" id="IPR036661">
    <property type="entry name" value="Luciferase-like_sf"/>
</dbReference>
<dbReference type="InterPro" id="IPR050766">
    <property type="entry name" value="Bact_Lucif_Oxidored"/>
</dbReference>
<dbReference type="STRING" id="1324352.OK18_07955"/>
<protein>
    <recommendedName>
        <fullName evidence="1">Luciferase-like domain-containing protein</fullName>
    </recommendedName>
</protein>
<feature type="domain" description="Luciferase-like" evidence="1">
    <location>
        <begin position="21"/>
        <end position="195"/>
    </location>
</feature>
<dbReference type="AlphaFoldDB" id="A0A0G3M139"/>
<evidence type="ECO:0000313" key="2">
    <source>
        <dbReference type="EMBL" id="AKK72569.1"/>
    </source>
</evidence>
<evidence type="ECO:0000259" key="1">
    <source>
        <dbReference type="Pfam" id="PF00296"/>
    </source>
</evidence>
<name>A0A0G3M139_CHRGL</name>
<dbReference type="KEGG" id="cgn:OK18_07955"/>
<evidence type="ECO:0000313" key="3">
    <source>
        <dbReference type="Proteomes" id="UP000035213"/>
    </source>
</evidence>
<dbReference type="PATRIC" id="fig|1324352.5.peg.1668"/>
<reference evidence="2 3" key="1">
    <citation type="submission" date="2014-11" db="EMBL/GenBank/DDBJ databases">
        <authorList>
            <person name="Park G.-S."/>
            <person name="Hong S.-J."/>
            <person name="Jung B.K."/>
            <person name="Khan A.R."/>
            <person name="Kwak Y."/>
            <person name="Shin J.-H."/>
        </authorList>
    </citation>
    <scope>NUCLEOTIDE SEQUENCE [LARGE SCALE GENOMIC DNA]</scope>
    <source>
        <strain evidence="2 3">DSM 27622</strain>
    </source>
</reference>
<dbReference type="PANTHER" id="PTHR30137">
    <property type="entry name" value="LUCIFERASE-LIKE MONOOXYGENASE"/>
    <property type="match status" value="1"/>
</dbReference>
<dbReference type="Proteomes" id="UP000035213">
    <property type="component" value="Chromosome"/>
</dbReference>
<proteinExistence type="predicted"/>
<dbReference type="GO" id="GO:0016705">
    <property type="term" value="F:oxidoreductase activity, acting on paired donors, with incorporation or reduction of molecular oxygen"/>
    <property type="evidence" value="ECO:0007669"/>
    <property type="project" value="InterPro"/>
</dbReference>
<dbReference type="RefSeq" id="WP_053327663.1">
    <property type="nucleotide sequence ID" value="NZ_CP009928.1"/>
</dbReference>
<organism evidence="2 3">
    <name type="scientific">Chryseobacterium gallinarum</name>
    <dbReference type="NCBI Taxonomy" id="1324352"/>
    <lineage>
        <taxon>Bacteria</taxon>
        <taxon>Pseudomonadati</taxon>
        <taxon>Bacteroidota</taxon>
        <taxon>Flavobacteriia</taxon>
        <taxon>Flavobacteriales</taxon>
        <taxon>Weeksellaceae</taxon>
        <taxon>Chryseobacterium group</taxon>
        <taxon>Chryseobacterium</taxon>
    </lineage>
</organism>
<dbReference type="GO" id="GO:0005829">
    <property type="term" value="C:cytosol"/>
    <property type="evidence" value="ECO:0007669"/>
    <property type="project" value="TreeGrafter"/>
</dbReference>